<evidence type="ECO:0000313" key="3">
    <source>
        <dbReference type="EMBL" id="GLU47479.1"/>
    </source>
</evidence>
<dbReference type="EMBL" id="BSQG01000002">
    <property type="protein sequence ID" value="GLU47479.1"/>
    <property type="molecule type" value="Genomic_DNA"/>
</dbReference>
<dbReference type="InterPro" id="IPR036761">
    <property type="entry name" value="TTHA0802/YceI-like_sf"/>
</dbReference>
<dbReference type="Gene3D" id="2.40.128.110">
    <property type="entry name" value="Lipid/polyisoprenoid-binding, YceI-like"/>
    <property type="match status" value="1"/>
</dbReference>
<reference evidence="3" key="1">
    <citation type="submission" date="2023-02" db="EMBL/GenBank/DDBJ databases">
        <title>Nocardiopsis ansamitocini NBRC 112285.</title>
        <authorList>
            <person name="Ichikawa N."/>
            <person name="Sato H."/>
            <person name="Tonouchi N."/>
        </authorList>
    </citation>
    <scope>NUCLEOTIDE SEQUENCE</scope>
    <source>
        <strain evidence="3">NBRC 112285</strain>
    </source>
</reference>
<evidence type="ECO:0000256" key="1">
    <source>
        <dbReference type="ARBA" id="ARBA00008812"/>
    </source>
</evidence>
<dbReference type="SMART" id="SM00867">
    <property type="entry name" value="YceI"/>
    <property type="match status" value="1"/>
</dbReference>
<feature type="domain" description="Lipid/polyisoprenoid-binding YceI-like" evidence="2">
    <location>
        <begin position="17"/>
        <end position="190"/>
    </location>
</feature>
<comment type="similarity">
    <text evidence="1">Belongs to the UPF0312 family.</text>
</comment>
<gene>
    <name evidence="3" type="ORF">Nans01_18300</name>
</gene>
<dbReference type="Proteomes" id="UP001165092">
    <property type="component" value="Unassembled WGS sequence"/>
</dbReference>
<dbReference type="Pfam" id="PF04264">
    <property type="entry name" value="YceI"/>
    <property type="match status" value="1"/>
</dbReference>
<evidence type="ECO:0000259" key="2">
    <source>
        <dbReference type="SMART" id="SM00867"/>
    </source>
</evidence>
<dbReference type="RefSeq" id="WP_285758575.1">
    <property type="nucleotide sequence ID" value="NZ_BSQG01000002.1"/>
</dbReference>
<keyword evidence="4" id="KW-1185">Reference proteome</keyword>
<comment type="caution">
    <text evidence="3">The sequence shown here is derived from an EMBL/GenBank/DDBJ whole genome shotgun (WGS) entry which is preliminary data.</text>
</comment>
<accession>A0A9W6UIA5</accession>
<protein>
    <submittedName>
        <fullName evidence="3">Polyisoprenoid-binding protein</fullName>
    </submittedName>
</protein>
<proteinExistence type="inferred from homology"/>
<name>A0A9W6UIA5_9ACTN</name>
<dbReference type="InterPro" id="IPR007372">
    <property type="entry name" value="Lipid/polyisoprenoid-bd_YceI"/>
</dbReference>
<evidence type="ECO:0000313" key="4">
    <source>
        <dbReference type="Proteomes" id="UP001165092"/>
    </source>
</evidence>
<sequence>MTSRPEEQQRIGPTPGEWHLDPLHSSLIFVAHYLRFGRVQGTFGQAKGLITVSADPFASTVDVTVRADSVNTGVRARDEHLRSADFLDVDAHPELRFVSTGVTAGGRGEGAFRMYGDLTVHGRTQQTTFDCQWVGEAPHYGDHENGHGHFFTATTLISLSDFGIGDGGALPWGGRLVGDEVDVVLETRVQNQDPEPFLRQIGHG</sequence>
<dbReference type="AlphaFoldDB" id="A0A9W6UIA5"/>
<organism evidence="3 4">
    <name type="scientific">Nocardiopsis ansamitocini</name>
    <dbReference type="NCBI Taxonomy" id="1670832"/>
    <lineage>
        <taxon>Bacteria</taxon>
        <taxon>Bacillati</taxon>
        <taxon>Actinomycetota</taxon>
        <taxon>Actinomycetes</taxon>
        <taxon>Streptosporangiales</taxon>
        <taxon>Nocardiopsidaceae</taxon>
        <taxon>Nocardiopsis</taxon>
    </lineage>
</organism>
<dbReference type="SUPFAM" id="SSF101874">
    <property type="entry name" value="YceI-like"/>
    <property type="match status" value="1"/>
</dbReference>
<dbReference type="PANTHER" id="PTHR34406:SF1">
    <property type="entry name" value="PROTEIN YCEI"/>
    <property type="match status" value="1"/>
</dbReference>
<dbReference type="PANTHER" id="PTHR34406">
    <property type="entry name" value="PROTEIN YCEI"/>
    <property type="match status" value="1"/>
</dbReference>